<dbReference type="Pfam" id="PF13516">
    <property type="entry name" value="LRR_6"/>
    <property type="match status" value="8"/>
</dbReference>
<dbReference type="SMART" id="SM00368">
    <property type="entry name" value="LRR_RI"/>
    <property type="match status" value="9"/>
</dbReference>
<protein>
    <recommendedName>
        <fullName evidence="4">Leucine rich repeat containing 34</fullName>
    </recommendedName>
</protein>
<organism evidence="2 3">
    <name type="scientific">Culter alburnus</name>
    <name type="common">Topmouth culter</name>
    <dbReference type="NCBI Taxonomy" id="194366"/>
    <lineage>
        <taxon>Eukaryota</taxon>
        <taxon>Metazoa</taxon>
        <taxon>Chordata</taxon>
        <taxon>Craniata</taxon>
        <taxon>Vertebrata</taxon>
        <taxon>Euteleostomi</taxon>
        <taxon>Actinopterygii</taxon>
        <taxon>Neopterygii</taxon>
        <taxon>Teleostei</taxon>
        <taxon>Ostariophysi</taxon>
        <taxon>Cypriniformes</taxon>
        <taxon>Xenocyprididae</taxon>
        <taxon>Xenocypridinae</taxon>
        <taxon>Culter</taxon>
    </lineage>
</organism>
<proteinExistence type="predicted"/>
<evidence type="ECO:0000313" key="3">
    <source>
        <dbReference type="Proteomes" id="UP001479290"/>
    </source>
</evidence>
<keyword evidence="3" id="KW-1185">Reference proteome</keyword>
<comment type="caution">
    <text evidence="2">The sequence shown here is derived from an EMBL/GenBank/DDBJ whole genome shotgun (WGS) entry which is preliminary data.</text>
</comment>
<accession>A0AAW1YXA7</accession>
<dbReference type="Gene3D" id="3.80.10.10">
    <property type="entry name" value="Ribonuclease Inhibitor"/>
    <property type="match status" value="3"/>
</dbReference>
<dbReference type="SUPFAM" id="SSF52047">
    <property type="entry name" value="RNI-like"/>
    <property type="match status" value="1"/>
</dbReference>
<sequence>MVDLVNRYLSVCAEIQQPPNTGVLAVLEDSSDGSLKLTGNDQLKHGDRLTDDDVLVLSKILVGNSAIKGLDLRYNCITDKGAVYVAHLIQESESLQSLDLMCNNIEADGAEAIAKSLHKNKSLKSLRMTGNKIGNKGGMQLAAMLQTNSTLEEVDVSDCDLATQSVIAFAIVLKNNKGIRAINVSRPLLFSLQEETTVHMAQMLVVNKTLRELHMGKHDMTDTGVERLCEALKLNASLRYLDLRCNRITRDGAKCLSEVLKQNRSLEILDLSFNRIEDDGAVYLSEAIKLPHSKLKALSVTSNNIGKEGLMSLNEAMRANSCLTHVYIWGNKLEEPVCMAFSRLISSGRLLEEHTDVFPYEVDGHVFLAEASHGLRRHYYWTSRYGAYGDSSNSALALMASDSLALQIYPDLHS</sequence>
<dbReference type="AlphaFoldDB" id="A0AAW1YXA7"/>
<dbReference type="InterPro" id="IPR052201">
    <property type="entry name" value="LRR-containing_regulator"/>
</dbReference>
<dbReference type="InterPro" id="IPR001611">
    <property type="entry name" value="Leu-rich_rpt"/>
</dbReference>
<dbReference type="EMBL" id="JAWDJR010000023">
    <property type="protein sequence ID" value="KAK9953202.1"/>
    <property type="molecule type" value="Genomic_DNA"/>
</dbReference>
<reference evidence="2 3" key="1">
    <citation type="submission" date="2024-05" db="EMBL/GenBank/DDBJ databases">
        <title>A high-quality chromosomal-level genome assembly of Topmouth culter (Culter alburnus).</title>
        <authorList>
            <person name="Zhao H."/>
        </authorList>
    </citation>
    <scope>NUCLEOTIDE SEQUENCE [LARGE SCALE GENOMIC DNA]</scope>
    <source>
        <strain evidence="2">CATC2023</strain>
        <tissue evidence="2">Muscle</tissue>
    </source>
</reference>
<evidence type="ECO:0000256" key="1">
    <source>
        <dbReference type="ARBA" id="ARBA00022737"/>
    </source>
</evidence>
<dbReference type="PANTHER" id="PTHR24111:SF4">
    <property type="entry name" value="LEUCINE-RICH REPEAT-CONTAINING PROTEIN 34"/>
    <property type="match status" value="1"/>
</dbReference>
<dbReference type="Proteomes" id="UP001479290">
    <property type="component" value="Unassembled WGS sequence"/>
</dbReference>
<evidence type="ECO:0008006" key="4">
    <source>
        <dbReference type="Google" id="ProtNLM"/>
    </source>
</evidence>
<gene>
    <name evidence="2" type="ORF">ABG768_017219</name>
</gene>
<name>A0AAW1YXA7_CULAL</name>
<dbReference type="InterPro" id="IPR032675">
    <property type="entry name" value="LRR_dom_sf"/>
</dbReference>
<keyword evidence="1" id="KW-0677">Repeat</keyword>
<dbReference type="PANTHER" id="PTHR24111">
    <property type="entry name" value="LEUCINE-RICH REPEAT-CONTAINING PROTEIN 34"/>
    <property type="match status" value="1"/>
</dbReference>
<evidence type="ECO:0000313" key="2">
    <source>
        <dbReference type="EMBL" id="KAK9953202.1"/>
    </source>
</evidence>